<feature type="transmembrane region" description="Helical" evidence="4">
    <location>
        <begin position="12"/>
        <end position="32"/>
    </location>
</feature>
<keyword evidence="4" id="KW-1133">Transmembrane helix</keyword>
<dbReference type="InterPro" id="IPR050515">
    <property type="entry name" value="Beta-lactam/transpept"/>
</dbReference>
<dbReference type="SUPFAM" id="SSF56601">
    <property type="entry name" value="beta-lactamase/transpeptidase-like"/>
    <property type="match status" value="1"/>
</dbReference>
<evidence type="ECO:0000313" key="7">
    <source>
        <dbReference type="Proteomes" id="UP000294567"/>
    </source>
</evidence>
<evidence type="ECO:0000256" key="1">
    <source>
        <dbReference type="ARBA" id="ARBA00004370"/>
    </source>
</evidence>
<comment type="caution">
    <text evidence="6">The sequence shown here is derived from an EMBL/GenBank/DDBJ whole genome shotgun (WGS) entry which is preliminary data.</text>
</comment>
<dbReference type="Gene3D" id="3.30.450.330">
    <property type="match status" value="1"/>
</dbReference>
<sequence>MIAPSNVSKKRLVIVFVIVLIAILALIIRLGYIQIVTGEELKKDALKQWTRGIEIKPKRGIIYDRNGKKLAINISSYTVWASPADIKNPKETAKKVAEVLDMDENIVYEKITKKTNIEKIKQWISKEEAKELRNLNLSGINIVDDNKRFYPYEDFAAYILGFTSIDNDGLYGVEKTYDKYLSGSPGRWVKVTDAKGRQLPYDGERIFEPQDGLNVVLTVDEVIQHFAEKAAKESLITTKAKNVSIIIMEPKTGDILALANLPQYNPNNPREPLDDAKKEEWKNLPQDELEKRWYDMWRNFAINDAYEPGSTFKTIVASAAIEENIANADTKFYCNGFIRDIPGAVLKCSRWYNPHGPQTLKEGMENSCNIVFVELGRKLGKEKLYKYIKAFGFGEPTGIELTGEQGGIIPYNTDIIKEINLATMSYGHGIAVTPMQLINAVSAIANGGNLMQPRLVSHLIDNEGNIVKTNEPKVKRQVISKSTSETMLDMMESVVSKGTGTNAYVPGYRVAGKTGTAQKIIDGKYAPGKYISSFVAVAPANDPKIAVLVILDEPQGIYYGGSVAAPVAGKIIEETLSYLDIKPEFTEEEKKQFEYMEKVPDVRNKTIEEAGKILMEHGFRYTTDTYNISEKSKVIDQFPLPETEVSKGSVIDLYLDEDTKMQQKVIMPNLIGKSREDVINILENLKLKYHFKGKGKAIIQRPEPGTEVDINSIVEVEFSN</sequence>
<protein>
    <submittedName>
        <fullName evidence="6">Stage V sporulation protein D (Sporulation-specific penicillin-binding protein)</fullName>
    </submittedName>
</protein>
<dbReference type="OrthoDB" id="9757901at2"/>
<gene>
    <name evidence="6" type="ORF">EDD65_102188</name>
</gene>
<evidence type="ECO:0000256" key="3">
    <source>
        <dbReference type="ARBA" id="ARBA00023136"/>
    </source>
</evidence>
<dbReference type="PANTHER" id="PTHR30627:SF1">
    <property type="entry name" value="PEPTIDOGLYCAN D,D-TRANSPEPTIDASE FTSI"/>
    <property type="match status" value="1"/>
</dbReference>
<dbReference type="InterPro" id="IPR036138">
    <property type="entry name" value="PBP_dimer_sf"/>
</dbReference>
<comment type="subcellular location">
    <subcellularLocation>
        <location evidence="1">Membrane</location>
    </subcellularLocation>
</comment>
<dbReference type="InterPro" id="IPR001460">
    <property type="entry name" value="PCN-bd_Tpept"/>
</dbReference>
<dbReference type="Gene3D" id="3.30.10.20">
    <property type="match status" value="2"/>
</dbReference>
<dbReference type="Gene3D" id="3.90.1310.10">
    <property type="entry name" value="Penicillin-binding protein 2a (Domain 2)"/>
    <property type="match status" value="1"/>
</dbReference>
<dbReference type="RefSeq" id="WP_132025962.1">
    <property type="nucleotide sequence ID" value="NZ_CP068564.1"/>
</dbReference>
<dbReference type="AlphaFoldDB" id="A0A4R3KYY8"/>
<proteinExistence type="inferred from homology"/>
<evidence type="ECO:0000256" key="4">
    <source>
        <dbReference type="SAM" id="Phobius"/>
    </source>
</evidence>
<accession>A0A4R3KYY8</accession>
<dbReference type="SMART" id="SM00740">
    <property type="entry name" value="PASTA"/>
    <property type="match status" value="2"/>
</dbReference>
<keyword evidence="3 4" id="KW-0472">Membrane</keyword>
<evidence type="ECO:0000259" key="5">
    <source>
        <dbReference type="PROSITE" id="PS51178"/>
    </source>
</evidence>
<name>A0A4R3KYY8_9FIRM</name>
<evidence type="ECO:0000256" key="2">
    <source>
        <dbReference type="ARBA" id="ARBA00007171"/>
    </source>
</evidence>
<dbReference type="Pfam" id="PF00905">
    <property type="entry name" value="Transpeptidase"/>
    <property type="match status" value="1"/>
</dbReference>
<feature type="domain" description="PASTA" evidence="5">
    <location>
        <begin position="661"/>
        <end position="720"/>
    </location>
</feature>
<dbReference type="SUPFAM" id="SSF54184">
    <property type="entry name" value="Penicillin-binding protein 2x (pbp-2x), c-terminal domain"/>
    <property type="match status" value="1"/>
</dbReference>
<feature type="domain" description="PASTA" evidence="5">
    <location>
        <begin position="597"/>
        <end position="657"/>
    </location>
</feature>
<dbReference type="InterPro" id="IPR005543">
    <property type="entry name" value="PASTA_dom"/>
</dbReference>
<dbReference type="PROSITE" id="PS51178">
    <property type="entry name" value="PASTA"/>
    <property type="match status" value="2"/>
</dbReference>
<dbReference type="PANTHER" id="PTHR30627">
    <property type="entry name" value="PEPTIDOGLYCAN D,D-TRANSPEPTIDASE"/>
    <property type="match status" value="1"/>
</dbReference>
<dbReference type="GO" id="GO:0005886">
    <property type="term" value="C:plasma membrane"/>
    <property type="evidence" value="ECO:0007669"/>
    <property type="project" value="TreeGrafter"/>
</dbReference>
<reference evidence="6 7" key="1">
    <citation type="submission" date="2019-03" db="EMBL/GenBank/DDBJ databases">
        <title>Genomic Encyclopedia of Type Strains, Phase IV (KMG-IV): sequencing the most valuable type-strain genomes for metagenomic binning, comparative biology and taxonomic classification.</title>
        <authorList>
            <person name="Goeker M."/>
        </authorList>
    </citation>
    <scope>NUCLEOTIDE SEQUENCE [LARGE SCALE GENOMIC DNA]</scope>
    <source>
        <strain evidence="6 7">DSM 26752</strain>
    </source>
</reference>
<dbReference type="Pfam" id="PF03717">
    <property type="entry name" value="PBP_dimer"/>
    <property type="match status" value="1"/>
</dbReference>
<dbReference type="InterPro" id="IPR012338">
    <property type="entry name" value="Beta-lactam/transpept-like"/>
</dbReference>
<dbReference type="CDD" id="cd06577">
    <property type="entry name" value="PASTA_pknB"/>
    <property type="match status" value="1"/>
</dbReference>
<dbReference type="Pfam" id="PF03793">
    <property type="entry name" value="PASTA"/>
    <property type="match status" value="2"/>
</dbReference>
<comment type="similarity">
    <text evidence="2">Belongs to the transpeptidase family.</text>
</comment>
<keyword evidence="4" id="KW-0812">Transmembrane</keyword>
<dbReference type="Gene3D" id="3.40.710.10">
    <property type="entry name" value="DD-peptidase/beta-lactamase superfamily"/>
    <property type="match status" value="1"/>
</dbReference>
<dbReference type="SUPFAM" id="SSF56519">
    <property type="entry name" value="Penicillin binding protein dimerisation domain"/>
    <property type="match status" value="1"/>
</dbReference>
<keyword evidence="7" id="KW-1185">Reference proteome</keyword>
<dbReference type="GO" id="GO:0071555">
    <property type="term" value="P:cell wall organization"/>
    <property type="evidence" value="ECO:0007669"/>
    <property type="project" value="TreeGrafter"/>
</dbReference>
<dbReference type="GO" id="GO:0008658">
    <property type="term" value="F:penicillin binding"/>
    <property type="evidence" value="ECO:0007669"/>
    <property type="project" value="InterPro"/>
</dbReference>
<dbReference type="InterPro" id="IPR005311">
    <property type="entry name" value="PBP_dimer"/>
</dbReference>
<organism evidence="6 7">
    <name type="scientific">Keratinibaculum paraultunense</name>
    <dbReference type="NCBI Taxonomy" id="1278232"/>
    <lineage>
        <taxon>Bacteria</taxon>
        <taxon>Bacillati</taxon>
        <taxon>Bacillota</taxon>
        <taxon>Tissierellia</taxon>
        <taxon>Tissierellales</taxon>
        <taxon>Tepidimicrobiaceae</taxon>
        <taxon>Keratinibaculum</taxon>
    </lineage>
</organism>
<dbReference type="Proteomes" id="UP000294567">
    <property type="component" value="Unassembled WGS sequence"/>
</dbReference>
<evidence type="ECO:0000313" key="6">
    <source>
        <dbReference type="EMBL" id="TCS91256.1"/>
    </source>
</evidence>
<dbReference type="CDD" id="cd06575">
    <property type="entry name" value="PASTA_Pbp2x-like_2"/>
    <property type="match status" value="1"/>
</dbReference>
<dbReference type="EMBL" id="SMAE01000002">
    <property type="protein sequence ID" value="TCS91256.1"/>
    <property type="molecule type" value="Genomic_DNA"/>
</dbReference>